<dbReference type="InterPro" id="IPR002139">
    <property type="entry name" value="Ribo/fructo_kinase"/>
</dbReference>
<dbReference type="Gene3D" id="3.40.1190.20">
    <property type="match status" value="1"/>
</dbReference>
<dbReference type="PANTHER" id="PTHR42774">
    <property type="entry name" value="PHOSPHOTRANSFERASE SYSTEM TRANSPORT PROTEIN"/>
    <property type="match status" value="1"/>
</dbReference>
<feature type="domain" description="Carbohydrate kinase PfkB" evidence="5">
    <location>
        <begin position="185"/>
        <end position="270"/>
    </location>
</feature>
<dbReference type="InterPro" id="IPR052562">
    <property type="entry name" value="Ketohexokinase-related"/>
</dbReference>
<dbReference type="OrthoDB" id="9795789at2"/>
<dbReference type="Proteomes" id="UP000233781">
    <property type="component" value="Unassembled WGS sequence"/>
</dbReference>
<dbReference type="AlphaFoldDB" id="A0A2N3YGK8"/>
<reference evidence="6 7" key="1">
    <citation type="submission" date="2017-12" db="EMBL/GenBank/DDBJ databases">
        <title>Sequencing the genomes of 1000 Actinobacteria strains.</title>
        <authorList>
            <person name="Klenk H.-P."/>
        </authorList>
    </citation>
    <scope>NUCLEOTIDE SEQUENCE [LARGE SCALE GENOMIC DNA]</scope>
    <source>
        <strain evidence="6 7">DSM 12806</strain>
    </source>
</reference>
<sequence>MSPATAPVVCAGTLLLDSLAVVDRLPGEDQRVQSTATALVAGGNAANSAVTIARLGVDVEFVGVVGDDLLGRTALAELEAEGVGTSGVHVDPGVQTSTSLVLVCTDTGTRTIVTRPAPPPPRLPTGHPWLHVDACGYLALQRAGGSASLVSLDDGNPVPGLDLRLVDLYVPTVATLAVRYPGLDALDAAARARADGAGTVVATAGAQGSFALSDTGTAFAPAAAVVPVSTLGAGDVFHGALLAALVLGHDHAGAVRFANVTAALSCLALDGHSGVPDRTTVEDHLAALPPGPADPVAAIRALHA</sequence>
<dbReference type="PANTHER" id="PTHR42774:SF3">
    <property type="entry name" value="KETOHEXOKINASE"/>
    <property type="match status" value="1"/>
</dbReference>
<evidence type="ECO:0000256" key="2">
    <source>
        <dbReference type="ARBA" id="ARBA00022679"/>
    </source>
</evidence>
<dbReference type="InterPro" id="IPR029056">
    <property type="entry name" value="Ribokinase-like"/>
</dbReference>
<dbReference type="InterPro" id="IPR002173">
    <property type="entry name" value="Carboh/pur_kinase_PfkB_CS"/>
</dbReference>
<evidence type="ECO:0000256" key="1">
    <source>
        <dbReference type="ARBA" id="ARBA00010688"/>
    </source>
</evidence>
<comment type="similarity">
    <text evidence="1 4">Belongs to the carbohydrate kinase PfkB family.</text>
</comment>
<comment type="caution">
    <text evidence="6">The sequence shown here is derived from an EMBL/GenBank/DDBJ whole genome shotgun (WGS) entry which is preliminary data.</text>
</comment>
<evidence type="ECO:0000259" key="5">
    <source>
        <dbReference type="Pfam" id="PF00294"/>
    </source>
</evidence>
<dbReference type="PROSITE" id="PS00584">
    <property type="entry name" value="PFKB_KINASES_2"/>
    <property type="match status" value="1"/>
</dbReference>
<dbReference type="GO" id="GO:0016301">
    <property type="term" value="F:kinase activity"/>
    <property type="evidence" value="ECO:0007669"/>
    <property type="project" value="UniProtKB-KW"/>
</dbReference>
<dbReference type="EMBL" id="PJNE01000001">
    <property type="protein sequence ID" value="PKW25984.1"/>
    <property type="molecule type" value="Genomic_DNA"/>
</dbReference>
<evidence type="ECO:0000256" key="4">
    <source>
        <dbReference type="RuleBase" id="RU003704"/>
    </source>
</evidence>
<accession>A0A2N3YGK8</accession>
<feature type="domain" description="Carbohydrate kinase PfkB" evidence="5">
    <location>
        <begin position="8"/>
        <end position="124"/>
    </location>
</feature>
<dbReference type="PRINTS" id="PR00990">
    <property type="entry name" value="RIBOKINASE"/>
</dbReference>
<evidence type="ECO:0000256" key="3">
    <source>
        <dbReference type="ARBA" id="ARBA00022777"/>
    </source>
</evidence>
<protein>
    <submittedName>
        <fullName evidence="6">Sulfofructose kinase</fullName>
    </submittedName>
</protein>
<dbReference type="Pfam" id="PF00294">
    <property type="entry name" value="PfkB"/>
    <property type="match status" value="2"/>
</dbReference>
<dbReference type="InterPro" id="IPR011611">
    <property type="entry name" value="PfkB_dom"/>
</dbReference>
<dbReference type="SUPFAM" id="SSF53613">
    <property type="entry name" value="Ribokinase-like"/>
    <property type="match status" value="1"/>
</dbReference>
<organism evidence="6 7">
    <name type="scientific">Phycicoccus duodecadis</name>
    <dbReference type="NCBI Taxonomy" id="173053"/>
    <lineage>
        <taxon>Bacteria</taxon>
        <taxon>Bacillati</taxon>
        <taxon>Actinomycetota</taxon>
        <taxon>Actinomycetes</taxon>
        <taxon>Micrococcales</taxon>
        <taxon>Intrasporangiaceae</taxon>
        <taxon>Phycicoccus</taxon>
    </lineage>
</organism>
<proteinExistence type="inferred from homology"/>
<gene>
    <name evidence="6" type="ORF">ATL31_0788</name>
</gene>
<evidence type="ECO:0000313" key="6">
    <source>
        <dbReference type="EMBL" id="PKW25984.1"/>
    </source>
</evidence>
<dbReference type="RefSeq" id="WP_101394623.1">
    <property type="nucleotide sequence ID" value="NZ_PJNE01000001.1"/>
</dbReference>
<evidence type="ECO:0000313" key="7">
    <source>
        <dbReference type="Proteomes" id="UP000233781"/>
    </source>
</evidence>
<keyword evidence="2 4" id="KW-0808">Transferase</keyword>
<keyword evidence="3 4" id="KW-0418">Kinase</keyword>
<name>A0A2N3YGK8_9MICO</name>
<keyword evidence="7" id="KW-1185">Reference proteome</keyword>